<proteinExistence type="predicted"/>
<dbReference type="InterPro" id="IPR025562">
    <property type="entry name" value="Tae4"/>
</dbReference>
<comment type="caution">
    <text evidence="1">The sequence shown here is derived from an EMBL/GenBank/DDBJ whole genome shotgun (WGS) entry which is preliminary data.</text>
</comment>
<reference evidence="1 2" key="1">
    <citation type="submission" date="2015-11" db="EMBL/GenBank/DDBJ databases">
        <title>Expanding the genomic diversity of Burkholderia species for the development of highly accurate diagnostics.</title>
        <authorList>
            <person name="Sahl J."/>
            <person name="Keim P."/>
            <person name="Wagner D."/>
        </authorList>
    </citation>
    <scope>NUCLEOTIDE SEQUENCE [LARGE SCALE GENOMIC DNA]</scope>
    <source>
        <strain evidence="1 2">MSMB1302</strain>
    </source>
</reference>
<dbReference type="AlphaFoldDB" id="A0A103Z319"/>
<sequence>MSLRGGLAIQKGPHCGRRIEPGQARLARMPAEPAYFGKAEAFRRNDAMAGVGNRKGIMAFWNIPGYMNGRGGHIDLIDGARAVCGSDCYWEASGVWFWPLR</sequence>
<evidence type="ECO:0000313" key="1">
    <source>
        <dbReference type="EMBL" id="KVK72292.1"/>
    </source>
</evidence>
<dbReference type="Proteomes" id="UP000069001">
    <property type="component" value="Unassembled WGS sequence"/>
</dbReference>
<evidence type="ECO:0008006" key="3">
    <source>
        <dbReference type="Google" id="ProtNLM"/>
    </source>
</evidence>
<gene>
    <name evidence="1" type="ORF">WS90_34460</name>
</gene>
<evidence type="ECO:0000313" key="2">
    <source>
        <dbReference type="Proteomes" id="UP000069001"/>
    </source>
</evidence>
<protein>
    <recommendedName>
        <fullName evidence="3">Type VI secretion system (T6SS), amidase effector protein 4</fullName>
    </recommendedName>
</protein>
<dbReference type="Pfam" id="PF14113">
    <property type="entry name" value="Tae4"/>
    <property type="match status" value="1"/>
</dbReference>
<dbReference type="Gene3D" id="3.90.1720.80">
    <property type="match status" value="1"/>
</dbReference>
<organism evidence="1 2">
    <name type="scientific">Burkholderia cepacia</name>
    <name type="common">Pseudomonas cepacia</name>
    <dbReference type="NCBI Taxonomy" id="292"/>
    <lineage>
        <taxon>Bacteria</taxon>
        <taxon>Pseudomonadati</taxon>
        <taxon>Pseudomonadota</taxon>
        <taxon>Betaproteobacteria</taxon>
        <taxon>Burkholderiales</taxon>
        <taxon>Burkholderiaceae</taxon>
        <taxon>Burkholderia</taxon>
        <taxon>Burkholderia cepacia complex</taxon>
    </lineage>
</organism>
<dbReference type="EMBL" id="LOYH01000107">
    <property type="protein sequence ID" value="KVK72292.1"/>
    <property type="molecule type" value="Genomic_DNA"/>
</dbReference>
<accession>A0A103Z319</accession>
<name>A0A103Z319_BURCE</name>